<comment type="caution">
    <text evidence="5">The sequence shown here is derived from an EMBL/GenBank/DDBJ whole genome shotgun (WGS) entry which is preliminary data.</text>
</comment>
<keyword evidence="2 3" id="KW-0040">ANK repeat</keyword>
<feature type="repeat" description="ANK" evidence="3">
    <location>
        <begin position="257"/>
        <end position="289"/>
    </location>
</feature>
<evidence type="ECO:0000313" key="6">
    <source>
        <dbReference type="Proteomes" id="UP000283895"/>
    </source>
</evidence>
<dbReference type="Pfam" id="PF00023">
    <property type="entry name" value="Ank"/>
    <property type="match status" value="1"/>
</dbReference>
<dbReference type="Gene3D" id="1.25.40.20">
    <property type="entry name" value="Ankyrin repeat-containing domain"/>
    <property type="match status" value="4"/>
</dbReference>
<feature type="repeat" description="ANK" evidence="3">
    <location>
        <begin position="551"/>
        <end position="584"/>
    </location>
</feature>
<feature type="repeat" description="ANK" evidence="3">
    <location>
        <begin position="103"/>
        <end position="135"/>
    </location>
</feature>
<dbReference type="InterPro" id="IPR002110">
    <property type="entry name" value="Ankyrin_rpt"/>
</dbReference>
<dbReference type="InterPro" id="IPR051165">
    <property type="entry name" value="Multifunctional_ANK_Repeat"/>
</dbReference>
<reference evidence="5 6" key="1">
    <citation type="submission" date="2015-09" db="EMBL/GenBank/DDBJ databases">
        <title>Host preference determinants of Valsa canker pathogens revealed by comparative genomics.</title>
        <authorList>
            <person name="Yin Z."/>
            <person name="Huang L."/>
        </authorList>
    </citation>
    <scope>NUCLEOTIDE SEQUENCE [LARGE SCALE GENOMIC DNA]</scope>
    <source>
        <strain evidence="5 6">03-1</strain>
    </source>
</reference>
<evidence type="ECO:0000313" key="5">
    <source>
        <dbReference type="EMBL" id="ROW04698.1"/>
    </source>
</evidence>
<feature type="compositionally biased region" description="Basic and acidic residues" evidence="4">
    <location>
        <begin position="840"/>
        <end position="860"/>
    </location>
</feature>
<dbReference type="SUPFAM" id="SSF48403">
    <property type="entry name" value="Ankyrin repeat"/>
    <property type="match status" value="2"/>
</dbReference>
<feature type="repeat" description="ANK" evidence="3">
    <location>
        <begin position="340"/>
        <end position="373"/>
    </location>
</feature>
<dbReference type="Pfam" id="PF12796">
    <property type="entry name" value="Ank_2"/>
    <property type="match status" value="4"/>
</dbReference>
<dbReference type="EMBL" id="LKEA01000013">
    <property type="protein sequence ID" value="ROW04698.1"/>
    <property type="molecule type" value="Genomic_DNA"/>
</dbReference>
<keyword evidence="1" id="KW-0677">Repeat</keyword>
<dbReference type="OrthoDB" id="341259at2759"/>
<dbReference type="PROSITE" id="PS50297">
    <property type="entry name" value="ANK_REP_REGION"/>
    <property type="match status" value="5"/>
</dbReference>
<dbReference type="PANTHER" id="PTHR24123:SF141">
    <property type="entry name" value="ANKYRIN 2, ISOFORM U"/>
    <property type="match status" value="1"/>
</dbReference>
<dbReference type="SMART" id="SM00248">
    <property type="entry name" value="ANK"/>
    <property type="match status" value="15"/>
</dbReference>
<protein>
    <submittedName>
        <fullName evidence="5">Uncharacterized protein</fullName>
    </submittedName>
</protein>
<dbReference type="STRING" id="356882.A0A423WMN0"/>
<feature type="repeat" description="ANK" evidence="3">
    <location>
        <begin position="723"/>
        <end position="759"/>
    </location>
</feature>
<evidence type="ECO:0000256" key="4">
    <source>
        <dbReference type="SAM" id="MobiDB-lite"/>
    </source>
</evidence>
<gene>
    <name evidence="5" type="ORF">VMCG_04799</name>
</gene>
<feature type="repeat" description="ANK" evidence="3">
    <location>
        <begin position="223"/>
        <end position="256"/>
    </location>
</feature>
<dbReference type="Proteomes" id="UP000283895">
    <property type="component" value="Unassembled WGS sequence"/>
</dbReference>
<evidence type="ECO:0000256" key="3">
    <source>
        <dbReference type="PROSITE-ProRule" id="PRU00023"/>
    </source>
</evidence>
<evidence type="ECO:0000256" key="2">
    <source>
        <dbReference type="ARBA" id="ARBA00023043"/>
    </source>
</evidence>
<name>A0A423WMN0_9PEZI</name>
<accession>A0A423WMN0</accession>
<dbReference type="InterPro" id="IPR036770">
    <property type="entry name" value="Ankyrin_rpt-contain_sf"/>
</dbReference>
<feature type="region of interest" description="Disordered" evidence="4">
    <location>
        <begin position="840"/>
        <end position="868"/>
    </location>
</feature>
<dbReference type="PROSITE" id="PS50088">
    <property type="entry name" value="ANK_REPEAT"/>
    <property type="match status" value="8"/>
</dbReference>
<evidence type="ECO:0000256" key="1">
    <source>
        <dbReference type="ARBA" id="ARBA00022737"/>
    </source>
</evidence>
<dbReference type="PANTHER" id="PTHR24123">
    <property type="entry name" value="ANKYRIN REPEAT-CONTAINING"/>
    <property type="match status" value="1"/>
</dbReference>
<organism evidence="5 6">
    <name type="scientific">Cytospora schulzeri</name>
    <dbReference type="NCBI Taxonomy" id="448051"/>
    <lineage>
        <taxon>Eukaryota</taxon>
        <taxon>Fungi</taxon>
        <taxon>Dikarya</taxon>
        <taxon>Ascomycota</taxon>
        <taxon>Pezizomycotina</taxon>
        <taxon>Sordariomycetes</taxon>
        <taxon>Sordariomycetidae</taxon>
        <taxon>Diaporthales</taxon>
        <taxon>Cytosporaceae</taxon>
        <taxon>Cytospora</taxon>
    </lineage>
</organism>
<feature type="repeat" description="ANK" evidence="3">
    <location>
        <begin position="159"/>
        <end position="191"/>
    </location>
</feature>
<proteinExistence type="predicted"/>
<feature type="repeat" description="ANK" evidence="3">
    <location>
        <begin position="50"/>
        <end position="82"/>
    </location>
</feature>
<keyword evidence="6" id="KW-1185">Reference proteome</keyword>
<sequence length="868" mass="96797">MASISDLPSEVVVLIAEACRVPEKSALARTNRQLNELLTPALYRYNIQREGSSAMFWASQHGCIETLERLVSFGAEVNDNTASRFRVVHRRYYPHGTRRLHDTFFTPLHIAAKFGQDGAVKWLLTHGARIEAMAHNLCACQEGVMDIANDNDFDPRLSPLATPFHIAMCNGKLATAKLLVSHGAKIDVGVATPLHTAARFNNAGAISFLLERGLVDVDEPDRHGYSPLHLACMEFEDLSAMEKLLEFGADFEAQADDGRTPLAFACERGYFKAALRLLEQGADPEVEWDGQTPIQAAALSMRHFFPHEPPPDPETWEDEREELIRRLLELGVDVDEVGGLGTTALHIASGQRSLARTIQCFLDAGADVNAPDNMQQTPLHVAFESSHLPSVTVKIIPLLQRGGRLDTRCMRGCPAFECALDMARLRGNYSIINTIFQHATTANFQPGFLDKVVTSSYKSGLLDECRVLCRHGARISLPNDQVRNELGASIKAKDVASTQFHLDIFSDIITPCVALNMAIKAYVVVNEAEMAIITALLDRPDLDVDDNGTDNSSHPLHVACNYHHSLEIIQRLLDKSREINIFDDDYETPLSYAVKSQCPHTVRMLLRHGADPFMAPSEEDWRSYVERRRAEFRYLDPRRSMFDHQTAFHVAIATRSQLVPSHTSCHHDAAEPHPLELLLENRSLPPLPDDPSSQSYVHLAVGYPESLKILLRKGADPNAGGHCNQPPLLAALKLRNLSQMPEVVGMLLQFGADINQKNTDGSSFLSAFKVAVKAVSTSTNWYAEFSVDGMDSAGPMVRQFRVVVDAESGEERIEARPDDEVEAACRDFARREQAYRDMVERLDQEERQERERQAERETELARIMAQEA</sequence>
<dbReference type="AlphaFoldDB" id="A0A423WMN0"/>